<proteinExistence type="predicted"/>
<keyword evidence="3" id="KW-1185">Reference proteome</keyword>
<feature type="compositionally biased region" description="Polar residues" evidence="1">
    <location>
        <begin position="87"/>
        <end position="99"/>
    </location>
</feature>
<dbReference type="AlphaFoldDB" id="A0A7J7DTI9"/>
<reference evidence="2 3" key="1">
    <citation type="journal article" date="2020" name="Nat. Commun.">
        <title>Genome of Tripterygium wilfordii and identification of cytochrome P450 involved in triptolide biosynthesis.</title>
        <authorList>
            <person name="Tu L."/>
            <person name="Su P."/>
            <person name="Zhang Z."/>
            <person name="Gao L."/>
            <person name="Wang J."/>
            <person name="Hu T."/>
            <person name="Zhou J."/>
            <person name="Zhang Y."/>
            <person name="Zhao Y."/>
            <person name="Liu Y."/>
            <person name="Song Y."/>
            <person name="Tong Y."/>
            <person name="Lu Y."/>
            <person name="Yang J."/>
            <person name="Xu C."/>
            <person name="Jia M."/>
            <person name="Peters R.J."/>
            <person name="Huang L."/>
            <person name="Gao W."/>
        </authorList>
    </citation>
    <scope>NUCLEOTIDE SEQUENCE [LARGE SCALE GENOMIC DNA]</scope>
    <source>
        <strain evidence="3">cv. XIE 37</strain>
        <tissue evidence="2">Leaf</tissue>
    </source>
</reference>
<dbReference type="EMBL" id="JAAARO010000004">
    <property type="protein sequence ID" value="KAF5749446.1"/>
    <property type="molecule type" value="Genomic_DNA"/>
</dbReference>
<gene>
    <name evidence="2" type="ORF">HS088_TW04G01415</name>
</gene>
<evidence type="ECO:0000256" key="1">
    <source>
        <dbReference type="SAM" id="MobiDB-lite"/>
    </source>
</evidence>
<feature type="compositionally biased region" description="Low complexity" evidence="1">
    <location>
        <begin position="110"/>
        <end position="132"/>
    </location>
</feature>
<evidence type="ECO:0000313" key="2">
    <source>
        <dbReference type="EMBL" id="KAF5749446.1"/>
    </source>
</evidence>
<protein>
    <submittedName>
        <fullName evidence="2">Uncharacterized protein</fullName>
    </submittedName>
</protein>
<name>A0A7J7DTI9_TRIWF</name>
<dbReference type="InParanoid" id="A0A7J7DTI9"/>
<organism evidence="2 3">
    <name type="scientific">Tripterygium wilfordii</name>
    <name type="common">Thunder God vine</name>
    <dbReference type="NCBI Taxonomy" id="458696"/>
    <lineage>
        <taxon>Eukaryota</taxon>
        <taxon>Viridiplantae</taxon>
        <taxon>Streptophyta</taxon>
        <taxon>Embryophyta</taxon>
        <taxon>Tracheophyta</taxon>
        <taxon>Spermatophyta</taxon>
        <taxon>Magnoliopsida</taxon>
        <taxon>eudicotyledons</taxon>
        <taxon>Gunneridae</taxon>
        <taxon>Pentapetalae</taxon>
        <taxon>rosids</taxon>
        <taxon>fabids</taxon>
        <taxon>Celastrales</taxon>
        <taxon>Celastraceae</taxon>
        <taxon>Tripterygium</taxon>
    </lineage>
</organism>
<evidence type="ECO:0000313" key="3">
    <source>
        <dbReference type="Proteomes" id="UP000593562"/>
    </source>
</evidence>
<feature type="region of interest" description="Disordered" evidence="1">
    <location>
        <begin position="87"/>
        <end position="132"/>
    </location>
</feature>
<dbReference type="Proteomes" id="UP000593562">
    <property type="component" value="Unassembled WGS sequence"/>
</dbReference>
<accession>A0A7J7DTI9</accession>
<comment type="caution">
    <text evidence="2">The sequence shown here is derived from an EMBL/GenBank/DDBJ whole genome shotgun (WGS) entry which is preliminary data.</text>
</comment>
<sequence length="132" mass="14252">MPRMFSGIDILVSGDAAAALGSTGQRAMTQSSEMQSGSRAIYKDKYSGCSTGYSVKEKSGEFVDGRTGRVGYKEETTYTKTLRVNDKVSGSSTEYQTQVKFKEVHTPGPASAKSNNYKSSGSKSNSKSYGYY</sequence>